<dbReference type="Gene3D" id="3.40.50.720">
    <property type="entry name" value="NAD(P)-binding Rossmann-like Domain"/>
    <property type="match status" value="1"/>
</dbReference>
<dbReference type="InterPro" id="IPR002347">
    <property type="entry name" value="SDR_fam"/>
</dbReference>
<dbReference type="SUPFAM" id="SSF51735">
    <property type="entry name" value="NAD(P)-binding Rossmann-fold domains"/>
    <property type="match status" value="1"/>
</dbReference>
<dbReference type="AlphaFoldDB" id="A0A1U7NPI9"/>
<comment type="caution">
    <text evidence="3">The sequence shown here is derived from an EMBL/GenBank/DDBJ whole genome shotgun (WGS) entry which is preliminary data.</text>
</comment>
<dbReference type="PANTHER" id="PTHR24321:SF8">
    <property type="entry name" value="ESTRADIOL 17-BETA-DEHYDROGENASE 8-RELATED"/>
    <property type="match status" value="1"/>
</dbReference>
<dbReference type="Pfam" id="PF13561">
    <property type="entry name" value="adh_short_C2"/>
    <property type="match status" value="1"/>
</dbReference>
<dbReference type="GeneID" id="78274838"/>
<dbReference type="Proteomes" id="UP000186705">
    <property type="component" value="Unassembled WGS sequence"/>
</dbReference>
<sequence length="238" mass="26079">MRFKDKVVIVTGGASGIGKRLKERFEEEGAHVCVFDILPNDFFQGTLSNQKMMDAFIKKVLSKYDHVDVLINNAPPVMQGIKEGSYEGFNHALLVGISAPFYLSQQLMDHFALGASIINITSTRDAMSMEESESYAAAKGGLMALTHAMAISLARRVRVNAIAPGWIDTKNEEHSAADRLQQPVGRIGTCDDVCELAMFLASDAAGFITGEEIVLDGGMSRLMVYHGEHGWTFQSEEE</sequence>
<dbReference type="RefSeq" id="WP_076340736.1">
    <property type="nucleotide sequence ID" value="NZ_CAJTMI010000030.1"/>
</dbReference>
<accession>A0A1U7NPI9</accession>
<dbReference type="OrthoDB" id="9803333at2"/>
<dbReference type="STRING" id="1862672.BO225_02610"/>
<dbReference type="PRINTS" id="PR00081">
    <property type="entry name" value="GDHRDH"/>
</dbReference>
<evidence type="ECO:0000256" key="1">
    <source>
        <dbReference type="ARBA" id="ARBA00006484"/>
    </source>
</evidence>
<gene>
    <name evidence="3" type="ORF">BO225_02610</name>
</gene>
<dbReference type="EMBL" id="MPKA01000045">
    <property type="protein sequence ID" value="OLU47551.1"/>
    <property type="molecule type" value="Genomic_DNA"/>
</dbReference>
<dbReference type="InterPro" id="IPR020904">
    <property type="entry name" value="Sc_DH/Rdtase_CS"/>
</dbReference>
<name>A0A1U7NPI9_9FIRM</name>
<evidence type="ECO:0000313" key="4">
    <source>
        <dbReference type="Proteomes" id="UP000186705"/>
    </source>
</evidence>
<dbReference type="PANTHER" id="PTHR24321">
    <property type="entry name" value="DEHYDROGENASES, SHORT CHAIN"/>
    <property type="match status" value="1"/>
</dbReference>
<dbReference type="GO" id="GO:0016491">
    <property type="term" value="F:oxidoreductase activity"/>
    <property type="evidence" value="ECO:0007669"/>
    <property type="project" value="UniProtKB-KW"/>
</dbReference>
<dbReference type="InterPro" id="IPR036291">
    <property type="entry name" value="NAD(P)-bd_dom_sf"/>
</dbReference>
<reference evidence="3 4" key="1">
    <citation type="submission" date="2016-11" db="EMBL/GenBank/DDBJ databases">
        <title>Description of two novel members of the family Erysipelotrichaceae: Ileibacterium lipovorans gen. nov., sp. nov. and Dubosiella newyorkensis, gen. nov., sp. nov.</title>
        <authorList>
            <person name="Cox L.M."/>
            <person name="Sohn J."/>
            <person name="Tyrrell K.L."/>
            <person name="Citron D.M."/>
            <person name="Lawson P.A."/>
            <person name="Patel N.B."/>
            <person name="Iizumi T."/>
            <person name="Perez-Perez G.I."/>
            <person name="Goldstein E.J."/>
            <person name="Blaser M.J."/>
        </authorList>
    </citation>
    <scope>NUCLEOTIDE SEQUENCE [LARGE SCALE GENOMIC DNA]</scope>
    <source>
        <strain evidence="3 4">NYU-BL-A4</strain>
    </source>
</reference>
<organism evidence="3 4">
    <name type="scientific">Dubosiella newyorkensis</name>
    <dbReference type="NCBI Taxonomy" id="1862672"/>
    <lineage>
        <taxon>Bacteria</taxon>
        <taxon>Bacillati</taxon>
        <taxon>Bacillota</taxon>
        <taxon>Erysipelotrichia</taxon>
        <taxon>Erysipelotrichales</taxon>
        <taxon>Erysipelotrichaceae</taxon>
        <taxon>Dubosiella</taxon>
    </lineage>
</organism>
<evidence type="ECO:0000256" key="2">
    <source>
        <dbReference type="ARBA" id="ARBA00023002"/>
    </source>
</evidence>
<comment type="similarity">
    <text evidence="1">Belongs to the short-chain dehydrogenases/reductases (SDR) family.</text>
</comment>
<proteinExistence type="inferred from homology"/>
<evidence type="ECO:0000313" key="3">
    <source>
        <dbReference type="EMBL" id="OLU47551.1"/>
    </source>
</evidence>
<keyword evidence="2" id="KW-0560">Oxidoreductase</keyword>
<keyword evidence="4" id="KW-1185">Reference proteome</keyword>
<dbReference type="PROSITE" id="PS00061">
    <property type="entry name" value="ADH_SHORT"/>
    <property type="match status" value="1"/>
</dbReference>
<protein>
    <submittedName>
        <fullName evidence="3">Short-chain dehydrogenase</fullName>
    </submittedName>
</protein>
<dbReference type="PRINTS" id="PR00080">
    <property type="entry name" value="SDRFAMILY"/>
</dbReference>